<organism evidence="13 14">
    <name type="scientific">Paractinoplanes tereljensis</name>
    <dbReference type="NCBI Taxonomy" id="571912"/>
    <lineage>
        <taxon>Bacteria</taxon>
        <taxon>Bacillati</taxon>
        <taxon>Actinomycetota</taxon>
        <taxon>Actinomycetes</taxon>
        <taxon>Micromonosporales</taxon>
        <taxon>Micromonosporaceae</taxon>
        <taxon>Paractinoplanes</taxon>
    </lineage>
</organism>
<evidence type="ECO:0000313" key="14">
    <source>
        <dbReference type="Proteomes" id="UP000623608"/>
    </source>
</evidence>
<dbReference type="GO" id="GO:0070069">
    <property type="term" value="C:cytochrome complex"/>
    <property type="evidence" value="ECO:0007669"/>
    <property type="project" value="TreeGrafter"/>
</dbReference>
<comment type="subcellular location">
    <subcellularLocation>
        <location evidence="1">Cell membrane</location>
        <topology evidence="1">Multi-pass membrane protein</topology>
    </subcellularLocation>
</comment>
<evidence type="ECO:0000256" key="10">
    <source>
        <dbReference type="ARBA" id="ARBA00023004"/>
    </source>
</evidence>
<dbReference type="InterPro" id="IPR003317">
    <property type="entry name" value="Cyt-d_oxidase_su2"/>
</dbReference>
<keyword evidence="8" id="KW-0249">Electron transport</keyword>
<dbReference type="PANTHER" id="PTHR43141">
    <property type="entry name" value="CYTOCHROME BD2 SUBUNIT II"/>
    <property type="match status" value="1"/>
</dbReference>
<dbReference type="GO" id="GO:0046872">
    <property type="term" value="F:metal ion binding"/>
    <property type="evidence" value="ECO:0007669"/>
    <property type="project" value="UniProtKB-KW"/>
</dbReference>
<dbReference type="Proteomes" id="UP000623608">
    <property type="component" value="Unassembled WGS sequence"/>
</dbReference>
<keyword evidence="10" id="KW-0408">Iron</keyword>
<protein>
    <submittedName>
        <fullName evidence="13">Cytochrome c oxidase assembly protein</fullName>
    </submittedName>
</protein>
<keyword evidence="9 12" id="KW-1133">Transmembrane helix</keyword>
<dbReference type="GO" id="GO:0016682">
    <property type="term" value="F:oxidoreductase activity, acting on diphenols and related substances as donors, oxygen as acceptor"/>
    <property type="evidence" value="ECO:0007669"/>
    <property type="project" value="TreeGrafter"/>
</dbReference>
<feature type="transmembrane region" description="Helical" evidence="12">
    <location>
        <begin position="163"/>
        <end position="185"/>
    </location>
</feature>
<keyword evidence="4" id="KW-1003">Cell membrane</keyword>
<feature type="transmembrane region" description="Helical" evidence="12">
    <location>
        <begin position="12"/>
        <end position="39"/>
    </location>
</feature>
<dbReference type="NCBIfam" id="TIGR00203">
    <property type="entry name" value="cydB"/>
    <property type="match status" value="1"/>
</dbReference>
<feature type="transmembrane region" description="Helical" evidence="12">
    <location>
        <begin position="300"/>
        <end position="323"/>
    </location>
</feature>
<dbReference type="PIRSF" id="PIRSF000267">
    <property type="entry name" value="Cyt_oxidse_sub2"/>
    <property type="match status" value="1"/>
</dbReference>
<keyword evidence="6 12" id="KW-0812">Transmembrane</keyword>
<sequence>MLIMELTTVWFALITILWAGYFLLEGFDFGVGILLPFLGRDNRERRLLINTIGPVWDGNEVWLIVAGGATFAAFPEWYATLFSGFYLPLLLILAALIIRGVAFEYRGKRDGEQWKTRWDWSIFVGSLLPAILWGVAFGNIVRGVRLDEHHEYVGSFFNLLNPYSLLGGLTTLVLFTLHGAVFLALKTDGEMRQRANALASRIGIPAVAIAAAFLIWTAIAHFDGVGVALFAVAALALVGALVANRLGREGWAFIATGATLVLAVVGLFVTLFPDVMPSSLDAANSLNVDNASSTPYTLKVMTWVAVFFTPIVLLYQGWTYWVFRKRLTVEKIPV</sequence>
<keyword evidence="3" id="KW-0813">Transport</keyword>
<proteinExistence type="inferred from homology"/>
<evidence type="ECO:0000313" key="13">
    <source>
        <dbReference type="EMBL" id="GIF25409.1"/>
    </source>
</evidence>
<keyword evidence="11 12" id="KW-0472">Membrane</keyword>
<feature type="transmembrane region" description="Helical" evidence="12">
    <location>
        <begin position="225"/>
        <end position="243"/>
    </location>
</feature>
<evidence type="ECO:0000256" key="8">
    <source>
        <dbReference type="ARBA" id="ARBA00022982"/>
    </source>
</evidence>
<evidence type="ECO:0000256" key="5">
    <source>
        <dbReference type="ARBA" id="ARBA00022617"/>
    </source>
</evidence>
<dbReference type="GO" id="GO:0005886">
    <property type="term" value="C:plasma membrane"/>
    <property type="evidence" value="ECO:0007669"/>
    <property type="project" value="UniProtKB-SubCell"/>
</dbReference>
<evidence type="ECO:0000256" key="7">
    <source>
        <dbReference type="ARBA" id="ARBA00022723"/>
    </source>
</evidence>
<feature type="transmembrane region" description="Helical" evidence="12">
    <location>
        <begin position="197"/>
        <end position="219"/>
    </location>
</feature>
<feature type="transmembrane region" description="Helical" evidence="12">
    <location>
        <begin position="250"/>
        <end position="272"/>
    </location>
</feature>
<dbReference type="GO" id="GO:0019646">
    <property type="term" value="P:aerobic electron transport chain"/>
    <property type="evidence" value="ECO:0007669"/>
    <property type="project" value="TreeGrafter"/>
</dbReference>
<keyword evidence="14" id="KW-1185">Reference proteome</keyword>
<comment type="caution">
    <text evidence="13">The sequence shown here is derived from an EMBL/GenBank/DDBJ whole genome shotgun (WGS) entry which is preliminary data.</text>
</comment>
<evidence type="ECO:0000256" key="9">
    <source>
        <dbReference type="ARBA" id="ARBA00022989"/>
    </source>
</evidence>
<evidence type="ECO:0000256" key="4">
    <source>
        <dbReference type="ARBA" id="ARBA00022475"/>
    </source>
</evidence>
<feature type="transmembrane region" description="Helical" evidence="12">
    <location>
        <begin position="122"/>
        <end position="143"/>
    </location>
</feature>
<feature type="transmembrane region" description="Helical" evidence="12">
    <location>
        <begin position="85"/>
        <end position="102"/>
    </location>
</feature>
<gene>
    <name evidence="13" type="ORF">Ate02nite_81390</name>
</gene>
<reference evidence="13" key="1">
    <citation type="submission" date="2021-01" db="EMBL/GenBank/DDBJ databases">
        <title>Whole genome shotgun sequence of Actinoplanes tereljensis NBRC 105297.</title>
        <authorList>
            <person name="Komaki H."/>
            <person name="Tamura T."/>
        </authorList>
    </citation>
    <scope>NUCLEOTIDE SEQUENCE</scope>
    <source>
        <strain evidence="13">NBRC 105297</strain>
    </source>
</reference>
<evidence type="ECO:0000256" key="11">
    <source>
        <dbReference type="ARBA" id="ARBA00023136"/>
    </source>
</evidence>
<evidence type="ECO:0000256" key="3">
    <source>
        <dbReference type="ARBA" id="ARBA00022448"/>
    </source>
</evidence>
<evidence type="ECO:0000256" key="2">
    <source>
        <dbReference type="ARBA" id="ARBA00007543"/>
    </source>
</evidence>
<dbReference type="PANTHER" id="PTHR43141:SF5">
    <property type="entry name" value="CYTOCHROME BD-I UBIQUINOL OXIDASE SUBUNIT 2"/>
    <property type="match status" value="1"/>
</dbReference>
<dbReference type="Pfam" id="PF02322">
    <property type="entry name" value="Cyt_bd_oxida_II"/>
    <property type="match status" value="1"/>
</dbReference>
<comment type="similarity">
    <text evidence="2">Belongs to the cytochrome ubiquinol oxidase subunit 2 family.</text>
</comment>
<dbReference type="AlphaFoldDB" id="A0A919NWX8"/>
<keyword evidence="5" id="KW-0349">Heme</keyword>
<dbReference type="EMBL" id="BOMY01000051">
    <property type="protein sequence ID" value="GIF25409.1"/>
    <property type="molecule type" value="Genomic_DNA"/>
</dbReference>
<evidence type="ECO:0000256" key="1">
    <source>
        <dbReference type="ARBA" id="ARBA00004651"/>
    </source>
</evidence>
<evidence type="ECO:0000256" key="6">
    <source>
        <dbReference type="ARBA" id="ARBA00022692"/>
    </source>
</evidence>
<dbReference type="GO" id="GO:0009055">
    <property type="term" value="F:electron transfer activity"/>
    <property type="evidence" value="ECO:0007669"/>
    <property type="project" value="TreeGrafter"/>
</dbReference>
<name>A0A919NWX8_9ACTN</name>
<evidence type="ECO:0000256" key="12">
    <source>
        <dbReference type="SAM" id="Phobius"/>
    </source>
</evidence>
<accession>A0A919NWX8</accession>
<keyword evidence="7" id="KW-0479">Metal-binding</keyword>